<feature type="region of interest" description="Disordered" evidence="1">
    <location>
        <begin position="113"/>
        <end position="160"/>
    </location>
</feature>
<accession>A0A9D4E3L7</accession>
<feature type="compositionally biased region" description="Acidic residues" evidence="1">
    <location>
        <begin position="1"/>
        <end position="10"/>
    </location>
</feature>
<feature type="compositionally biased region" description="Basic and acidic residues" evidence="1">
    <location>
        <begin position="11"/>
        <end position="20"/>
    </location>
</feature>
<feature type="compositionally biased region" description="Basic and acidic residues" evidence="1">
    <location>
        <begin position="116"/>
        <end position="138"/>
    </location>
</feature>
<reference evidence="2" key="1">
    <citation type="journal article" date="2019" name="bioRxiv">
        <title>The Genome of the Zebra Mussel, Dreissena polymorpha: A Resource for Invasive Species Research.</title>
        <authorList>
            <person name="McCartney M.A."/>
            <person name="Auch B."/>
            <person name="Kono T."/>
            <person name="Mallez S."/>
            <person name="Zhang Y."/>
            <person name="Obille A."/>
            <person name="Becker A."/>
            <person name="Abrahante J.E."/>
            <person name="Garbe J."/>
            <person name="Badalamenti J.P."/>
            <person name="Herman A."/>
            <person name="Mangelson H."/>
            <person name="Liachko I."/>
            <person name="Sullivan S."/>
            <person name="Sone E.D."/>
            <person name="Koren S."/>
            <person name="Silverstein K.A.T."/>
            <person name="Beckman K.B."/>
            <person name="Gohl D.M."/>
        </authorList>
    </citation>
    <scope>NUCLEOTIDE SEQUENCE</scope>
    <source>
        <strain evidence="2">Duluth1</strain>
        <tissue evidence="2">Whole animal</tissue>
    </source>
</reference>
<reference evidence="2" key="2">
    <citation type="submission" date="2020-11" db="EMBL/GenBank/DDBJ databases">
        <authorList>
            <person name="McCartney M.A."/>
            <person name="Auch B."/>
            <person name="Kono T."/>
            <person name="Mallez S."/>
            <person name="Becker A."/>
            <person name="Gohl D.M."/>
            <person name="Silverstein K.A.T."/>
            <person name="Koren S."/>
            <person name="Bechman K.B."/>
            <person name="Herman A."/>
            <person name="Abrahante J.E."/>
            <person name="Garbe J."/>
        </authorList>
    </citation>
    <scope>NUCLEOTIDE SEQUENCE</scope>
    <source>
        <strain evidence="2">Duluth1</strain>
        <tissue evidence="2">Whole animal</tissue>
    </source>
</reference>
<evidence type="ECO:0000313" key="2">
    <source>
        <dbReference type="EMBL" id="KAH3772493.1"/>
    </source>
</evidence>
<protein>
    <submittedName>
        <fullName evidence="2">Uncharacterized protein</fullName>
    </submittedName>
</protein>
<dbReference type="EMBL" id="JAIWYP010000009">
    <property type="protein sequence ID" value="KAH3772493.1"/>
    <property type="molecule type" value="Genomic_DNA"/>
</dbReference>
<name>A0A9D4E3L7_DREPO</name>
<evidence type="ECO:0000256" key="1">
    <source>
        <dbReference type="SAM" id="MobiDB-lite"/>
    </source>
</evidence>
<dbReference type="Proteomes" id="UP000828390">
    <property type="component" value="Unassembled WGS sequence"/>
</dbReference>
<keyword evidence="3" id="KW-1185">Reference proteome</keyword>
<feature type="compositionally biased region" description="Basic and acidic residues" evidence="1">
    <location>
        <begin position="151"/>
        <end position="160"/>
    </location>
</feature>
<sequence>MNDKEDEDTPQEAHQENLVELKVKKSRCKAAFTRARNKMKDILSDDPPNKDLAKESLDKVEEAMDMAVQSVQDLALVVKDSTELASTLNEIDIFEKQYDELMSLYDEVFTVSSKSNHTESSKSDHTVSSKSDQDHESIGFRIRQGYVETTSKSKDPRVHW</sequence>
<organism evidence="2 3">
    <name type="scientific">Dreissena polymorpha</name>
    <name type="common">Zebra mussel</name>
    <name type="synonym">Mytilus polymorpha</name>
    <dbReference type="NCBI Taxonomy" id="45954"/>
    <lineage>
        <taxon>Eukaryota</taxon>
        <taxon>Metazoa</taxon>
        <taxon>Spiralia</taxon>
        <taxon>Lophotrochozoa</taxon>
        <taxon>Mollusca</taxon>
        <taxon>Bivalvia</taxon>
        <taxon>Autobranchia</taxon>
        <taxon>Heteroconchia</taxon>
        <taxon>Euheterodonta</taxon>
        <taxon>Imparidentia</taxon>
        <taxon>Neoheterodontei</taxon>
        <taxon>Myida</taxon>
        <taxon>Dreissenoidea</taxon>
        <taxon>Dreissenidae</taxon>
        <taxon>Dreissena</taxon>
    </lineage>
</organism>
<dbReference type="AlphaFoldDB" id="A0A9D4E3L7"/>
<evidence type="ECO:0000313" key="3">
    <source>
        <dbReference type="Proteomes" id="UP000828390"/>
    </source>
</evidence>
<feature type="region of interest" description="Disordered" evidence="1">
    <location>
        <begin position="1"/>
        <end position="20"/>
    </location>
</feature>
<proteinExistence type="predicted"/>
<comment type="caution">
    <text evidence="2">The sequence shown here is derived from an EMBL/GenBank/DDBJ whole genome shotgun (WGS) entry which is preliminary data.</text>
</comment>
<gene>
    <name evidence="2" type="ORF">DPMN_173833</name>
</gene>